<dbReference type="Proteomes" id="UP000272706">
    <property type="component" value="Unassembled WGS sequence"/>
</dbReference>
<evidence type="ECO:0000313" key="3">
    <source>
        <dbReference type="Proteomes" id="UP000272706"/>
    </source>
</evidence>
<protein>
    <recommendedName>
        <fullName evidence="4">Cystathionine beta-lyase</fullName>
    </recommendedName>
</protein>
<accession>A0A3A5JN07</accession>
<feature type="region of interest" description="Disordered" evidence="1">
    <location>
        <begin position="49"/>
        <end position="69"/>
    </location>
</feature>
<name>A0A3A5JN07_9HYPH</name>
<keyword evidence="3" id="KW-1185">Reference proteome</keyword>
<dbReference type="EMBL" id="QZWZ01000160">
    <property type="protein sequence ID" value="RJT19182.1"/>
    <property type="molecule type" value="Genomic_DNA"/>
</dbReference>
<evidence type="ECO:0000313" key="2">
    <source>
        <dbReference type="EMBL" id="RJT19182.1"/>
    </source>
</evidence>
<organism evidence="2 3">
    <name type="scientific">Mesorhizobium waimense</name>
    <dbReference type="NCBI Taxonomy" id="1300307"/>
    <lineage>
        <taxon>Bacteria</taxon>
        <taxon>Pseudomonadati</taxon>
        <taxon>Pseudomonadota</taxon>
        <taxon>Alphaproteobacteria</taxon>
        <taxon>Hyphomicrobiales</taxon>
        <taxon>Phyllobacteriaceae</taxon>
        <taxon>Mesorhizobium</taxon>
    </lineage>
</organism>
<evidence type="ECO:0008006" key="4">
    <source>
        <dbReference type="Google" id="ProtNLM"/>
    </source>
</evidence>
<gene>
    <name evidence="2" type="ORF">D3227_40345</name>
</gene>
<comment type="caution">
    <text evidence="2">The sequence shown here is derived from an EMBL/GenBank/DDBJ whole genome shotgun (WGS) entry which is preliminary data.</text>
</comment>
<feature type="compositionally biased region" description="Polar residues" evidence="1">
    <location>
        <begin position="54"/>
        <end position="69"/>
    </location>
</feature>
<dbReference type="AlphaFoldDB" id="A0A3A5JN07"/>
<sequence length="69" mass="7450">MHSSCSGPKHELSTLAFNTLSVHGGNEIDKTSGAIRTPIVMANSYLLPHDPSTMDWSDTETPSYTRNSG</sequence>
<proteinExistence type="predicted"/>
<evidence type="ECO:0000256" key="1">
    <source>
        <dbReference type="SAM" id="MobiDB-lite"/>
    </source>
</evidence>
<reference evidence="2 3" key="1">
    <citation type="submission" date="2018-09" db="EMBL/GenBank/DDBJ databases">
        <title>Mesorhizobium carmichaelinearum sp. nov. isolated from Carmichaelinea spp. root nodules in New Zealand.</title>
        <authorList>
            <person name="De Meyer S.E."/>
        </authorList>
    </citation>
    <scope>NUCLEOTIDE SEQUENCE [LARGE SCALE GENOMIC DNA]</scope>
    <source>
        <strain evidence="2 3">ICMP19557</strain>
    </source>
</reference>
<feature type="non-terminal residue" evidence="2">
    <location>
        <position position="69"/>
    </location>
</feature>